<name>A0A2G2ZZP4_CAPAN</name>
<dbReference type="Gramene" id="PHT87456">
    <property type="protein sequence ID" value="PHT87456"/>
    <property type="gene ID" value="T459_09562"/>
</dbReference>
<comment type="caution">
    <text evidence="1">The sequence shown here is derived from an EMBL/GenBank/DDBJ whole genome shotgun (WGS) entry which is preliminary data.</text>
</comment>
<dbReference type="Proteomes" id="UP000222542">
    <property type="component" value="Unassembled WGS sequence"/>
</dbReference>
<feature type="non-terminal residue" evidence="1">
    <location>
        <position position="1"/>
    </location>
</feature>
<accession>A0A2G2ZZP4</accession>
<reference evidence="1 2" key="1">
    <citation type="journal article" date="2014" name="Nat. Genet.">
        <title>Genome sequence of the hot pepper provides insights into the evolution of pungency in Capsicum species.</title>
        <authorList>
            <person name="Kim S."/>
            <person name="Park M."/>
            <person name="Yeom S.I."/>
            <person name="Kim Y.M."/>
            <person name="Lee J.M."/>
            <person name="Lee H.A."/>
            <person name="Seo E."/>
            <person name="Choi J."/>
            <person name="Cheong K."/>
            <person name="Kim K.T."/>
            <person name="Jung K."/>
            <person name="Lee G.W."/>
            <person name="Oh S.K."/>
            <person name="Bae C."/>
            <person name="Kim S.B."/>
            <person name="Lee H.Y."/>
            <person name="Kim S.Y."/>
            <person name="Kim M.S."/>
            <person name="Kang B.C."/>
            <person name="Jo Y.D."/>
            <person name="Yang H.B."/>
            <person name="Jeong H.J."/>
            <person name="Kang W.H."/>
            <person name="Kwon J.K."/>
            <person name="Shin C."/>
            <person name="Lim J.Y."/>
            <person name="Park J.H."/>
            <person name="Huh J.H."/>
            <person name="Kim J.S."/>
            <person name="Kim B.D."/>
            <person name="Cohen O."/>
            <person name="Paran I."/>
            <person name="Suh M.C."/>
            <person name="Lee S.B."/>
            <person name="Kim Y.K."/>
            <person name="Shin Y."/>
            <person name="Noh S.J."/>
            <person name="Park J."/>
            <person name="Seo Y.S."/>
            <person name="Kwon S.Y."/>
            <person name="Kim H.A."/>
            <person name="Park J.M."/>
            <person name="Kim H.J."/>
            <person name="Choi S.B."/>
            <person name="Bosland P.W."/>
            <person name="Reeves G."/>
            <person name="Jo S.H."/>
            <person name="Lee B.W."/>
            <person name="Cho H.T."/>
            <person name="Choi H.S."/>
            <person name="Lee M.S."/>
            <person name="Yu Y."/>
            <person name="Do Choi Y."/>
            <person name="Park B.S."/>
            <person name="van Deynze A."/>
            <person name="Ashrafi H."/>
            <person name="Hill T."/>
            <person name="Kim W.T."/>
            <person name="Pai H.S."/>
            <person name="Ahn H.K."/>
            <person name="Yeam I."/>
            <person name="Giovannoni J.J."/>
            <person name="Rose J.K."/>
            <person name="Sorensen I."/>
            <person name="Lee S.J."/>
            <person name="Kim R.W."/>
            <person name="Choi I.Y."/>
            <person name="Choi B.S."/>
            <person name="Lim J.S."/>
            <person name="Lee Y.H."/>
            <person name="Choi D."/>
        </authorList>
    </citation>
    <scope>NUCLEOTIDE SEQUENCE [LARGE SCALE GENOMIC DNA]</scope>
    <source>
        <strain evidence="2">cv. CM334</strain>
    </source>
</reference>
<evidence type="ECO:0000313" key="2">
    <source>
        <dbReference type="Proteomes" id="UP000222542"/>
    </source>
</evidence>
<sequence length="105" mass="11771">DKVKDVIAEKVQEIEEDTDIDPIINVVFVQNGLPLSATIFNMVTNSTTSYETSPASLMDDNRLVASIYRKLWLVAEMVVQKPFLPLKLLEAMLHQELAIVMIVAP</sequence>
<keyword evidence="2" id="KW-1185">Reference proteome</keyword>
<protein>
    <submittedName>
        <fullName evidence="1">Uncharacterized protein</fullName>
    </submittedName>
</protein>
<reference evidence="1 2" key="2">
    <citation type="journal article" date="2017" name="Genome Biol.">
        <title>New reference genome sequences of hot pepper reveal the massive evolution of plant disease-resistance genes by retroduplication.</title>
        <authorList>
            <person name="Kim S."/>
            <person name="Park J."/>
            <person name="Yeom S.I."/>
            <person name="Kim Y.M."/>
            <person name="Seo E."/>
            <person name="Kim K.T."/>
            <person name="Kim M.S."/>
            <person name="Lee J.M."/>
            <person name="Cheong K."/>
            <person name="Shin H.S."/>
            <person name="Kim S.B."/>
            <person name="Han K."/>
            <person name="Lee J."/>
            <person name="Park M."/>
            <person name="Lee H.A."/>
            <person name="Lee H.Y."/>
            <person name="Lee Y."/>
            <person name="Oh S."/>
            <person name="Lee J.H."/>
            <person name="Choi E."/>
            <person name="Choi E."/>
            <person name="Lee S.E."/>
            <person name="Jeon J."/>
            <person name="Kim H."/>
            <person name="Choi G."/>
            <person name="Song H."/>
            <person name="Lee J."/>
            <person name="Lee S.C."/>
            <person name="Kwon J.K."/>
            <person name="Lee H.Y."/>
            <person name="Koo N."/>
            <person name="Hong Y."/>
            <person name="Kim R.W."/>
            <person name="Kang W.H."/>
            <person name="Huh J.H."/>
            <person name="Kang B.C."/>
            <person name="Yang T.J."/>
            <person name="Lee Y.H."/>
            <person name="Bennetzen J.L."/>
            <person name="Choi D."/>
        </authorList>
    </citation>
    <scope>NUCLEOTIDE SEQUENCE [LARGE SCALE GENOMIC DNA]</scope>
    <source>
        <strain evidence="2">cv. CM334</strain>
    </source>
</reference>
<proteinExistence type="predicted"/>
<gene>
    <name evidence="1" type="ORF">T459_09562</name>
</gene>
<evidence type="ECO:0000313" key="1">
    <source>
        <dbReference type="EMBL" id="PHT87456.1"/>
    </source>
</evidence>
<dbReference type="EMBL" id="AYRZ02000003">
    <property type="protein sequence ID" value="PHT87456.1"/>
    <property type="molecule type" value="Genomic_DNA"/>
</dbReference>
<dbReference type="AlphaFoldDB" id="A0A2G2ZZP4"/>
<organism evidence="1 2">
    <name type="scientific">Capsicum annuum</name>
    <name type="common">Capsicum pepper</name>
    <dbReference type="NCBI Taxonomy" id="4072"/>
    <lineage>
        <taxon>Eukaryota</taxon>
        <taxon>Viridiplantae</taxon>
        <taxon>Streptophyta</taxon>
        <taxon>Embryophyta</taxon>
        <taxon>Tracheophyta</taxon>
        <taxon>Spermatophyta</taxon>
        <taxon>Magnoliopsida</taxon>
        <taxon>eudicotyledons</taxon>
        <taxon>Gunneridae</taxon>
        <taxon>Pentapetalae</taxon>
        <taxon>asterids</taxon>
        <taxon>lamiids</taxon>
        <taxon>Solanales</taxon>
        <taxon>Solanaceae</taxon>
        <taxon>Solanoideae</taxon>
        <taxon>Capsiceae</taxon>
        <taxon>Capsicum</taxon>
    </lineage>
</organism>